<feature type="domain" description="Carrier" evidence="7">
    <location>
        <begin position="2484"/>
        <end position="2559"/>
    </location>
</feature>
<dbReference type="GO" id="GO:0043041">
    <property type="term" value="P:amino acid activation for nonribosomal peptide biosynthetic process"/>
    <property type="evidence" value="ECO:0007669"/>
    <property type="project" value="TreeGrafter"/>
</dbReference>
<evidence type="ECO:0000313" key="8">
    <source>
        <dbReference type="EMBL" id="SFB04739.1"/>
    </source>
</evidence>
<dbReference type="GO" id="GO:0044550">
    <property type="term" value="P:secondary metabolite biosynthetic process"/>
    <property type="evidence" value="ECO:0007669"/>
    <property type="project" value="UniProtKB-ARBA"/>
</dbReference>
<dbReference type="PROSITE" id="PS00012">
    <property type="entry name" value="PHOSPHOPANTETHEINE"/>
    <property type="match status" value="2"/>
</dbReference>
<dbReference type="PANTHER" id="PTHR45527:SF1">
    <property type="entry name" value="FATTY ACID SYNTHASE"/>
    <property type="match status" value="1"/>
</dbReference>
<dbReference type="InterPro" id="IPR010060">
    <property type="entry name" value="NRPS_synth"/>
</dbReference>
<dbReference type="InterPro" id="IPR036736">
    <property type="entry name" value="ACP-like_sf"/>
</dbReference>
<dbReference type="InterPro" id="IPR020806">
    <property type="entry name" value="PKS_PP-bd"/>
</dbReference>
<dbReference type="Pfam" id="PF00668">
    <property type="entry name" value="Condensation"/>
    <property type="match status" value="5"/>
</dbReference>
<dbReference type="NCBIfam" id="TIGR01720">
    <property type="entry name" value="NRPS-para261"/>
    <property type="match status" value="1"/>
</dbReference>
<dbReference type="FunFam" id="3.30.300.30:FF:000010">
    <property type="entry name" value="Enterobactin synthetase component F"/>
    <property type="match status" value="1"/>
</dbReference>
<dbReference type="Gene3D" id="2.30.38.10">
    <property type="entry name" value="Luciferase, Domain 3"/>
    <property type="match status" value="1"/>
</dbReference>
<dbReference type="FunFam" id="1.10.1200.10:FF:000005">
    <property type="entry name" value="Nonribosomal peptide synthetase 1"/>
    <property type="match status" value="3"/>
</dbReference>
<gene>
    <name evidence="8" type="ORF">SAMN05216266_10423</name>
</gene>
<dbReference type="GO" id="GO:0031177">
    <property type="term" value="F:phosphopantetheine binding"/>
    <property type="evidence" value="ECO:0007669"/>
    <property type="project" value="InterPro"/>
</dbReference>
<protein>
    <submittedName>
        <fullName evidence="8">Non-ribosomal peptide synthase domain TIGR01720/amino acid adenylation domain-containing protein</fullName>
    </submittedName>
</protein>
<dbReference type="InterPro" id="IPR001242">
    <property type="entry name" value="Condensation_dom"/>
</dbReference>
<dbReference type="NCBIfam" id="TIGR01733">
    <property type="entry name" value="AA-adenyl-dom"/>
    <property type="match status" value="2"/>
</dbReference>
<dbReference type="EMBL" id="FOKG01000004">
    <property type="protein sequence ID" value="SFB04739.1"/>
    <property type="molecule type" value="Genomic_DNA"/>
</dbReference>
<accession>A0A1I0XUC5</accession>
<evidence type="ECO:0000313" key="9">
    <source>
        <dbReference type="Proteomes" id="UP000243799"/>
    </source>
</evidence>
<dbReference type="InterPro" id="IPR045851">
    <property type="entry name" value="AMP-bd_C_sf"/>
</dbReference>
<dbReference type="Gene3D" id="3.30.559.10">
    <property type="entry name" value="Chloramphenicol acetyltransferase-like domain"/>
    <property type="match status" value="5"/>
</dbReference>
<evidence type="ECO:0000256" key="4">
    <source>
        <dbReference type="ARBA" id="ARBA00022553"/>
    </source>
</evidence>
<organism evidence="8 9">
    <name type="scientific">Amycolatopsis marina</name>
    <dbReference type="NCBI Taxonomy" id="490629"/>
    <lineage>
        <taxon>Bacteria</taxon>
        <taxon>Bacillati</taxon>
        <taxon>Actinomycetota</taxon>
        <taxon>Actinomycetes</taxon>
        <taxon>Pseudonocardiales</taxon>
        <taxon>Pseudonocardiaceae</taxon>
        <taxon>Amycolatopsis</taxon>
    </lineage>
</organism>
<dbReference type="Proteomes" id="UP000243799">
    <property type="component" value="Unassembled WGS sequence"/>
</dbReference>
<dbReference type="InterPro" id="IPR042099">
    <property type="entry name" value="ANL_N_sf"/>
</dbReference>
<dbReference type="CDD" id="cd17646">
    <property type="entry name" value="A_NRPS_AB3403-like"/>
    <property type="match status" value="1"/>
</dbReference>
<dbReference type="FunFam" id="3.40.50.980:FF:000001">
    <property type="entry name" value="Non-ribosomal peptide synthetase"/>
    <property type="match status" value="2"/>
</dbReference>
<comment type="cofactor">
    <cofactor evidence="1">
        <name>pantetheine 4'-phosphate</name>
        <dbReference type="ChEBI" id="CHEBI:47942"/>
    </cofactor>
</comment>
<evidence type="ECO:0000259" key="7">
    <source>
        <dbReference type="PROSITE" id="PS50075"/>
    </source>
</evidence>
<keyword evidence="4" id="KW-0597">Phosphoprotein</keyword>
<dbReference type="InterPro" id="IPR025110">
    <property type="entry name" value="AMP-bd_C"/>
</dbReference>
<dbReference type="GO" id="GO:0003824">
    <property type="term" value="F:catalytic activity"/>
    <property type="evidence" value="ECO:0007669"/>
    <property type="project" value="InterPro"/>
</dbReference>
<dbReference type="PROSITE" id="PS50075">
    <property type="entry name" value="CARRIER"/>
    <property type="match status" value="3"/>
</dbReference>
<proteinExistence type="inferred from homology"/>
<dbReference type="InterPro" id="IPR020845">
    <property type="entry name" value="AMP-binding_CS"/>
</dbReference>
<evidence type="ECO:0000256" key="3">
    <source>
        <dbReference type="ARBA" id="ARBA00022450"/>
    </source>
</evidence>
<evidence type="ECO:0000256" key="5">
    <source>
        <dbReference type="ARBA" id="ARBA00022737"/>
    </source>
</evidence>
<feature type="domain" description="Carrier" evidence="7">
    <location>
        <begin position="1003"/>
        <end position="1077"/>
    </location>
</feature>
<dbReference type="Pfam" id="PF00501">
    <property type="entry name" value="AMP-binding"/>
    <property type="match status" value="3"/>
</dbReference>
<dbReference type="FunFam" id="2.30.38.10:FF:000001">
    <property type="entry name" value="Non-ribosomal peptide synthetase PvdI"/>
    <property type="match status" value="1"/>
</dbReference>
<dbReference type="NCBIfam" id="NF003417">
    <property type="entry name" value="PRK04813.1"/>
    <property type="match status" value="4"/>
</dbReference>
<dbReference type="SUPFAM" id="SSF56801">
    <property type="entry name" value="Acetyl-CoA synthetase-like"/>
    <property type="match status" value="3"/>
</dbReference>
<evidence type="ECO:0000256" key="1">
    <source>
        <dbReference type="ARBA" id="ARBA00001957"/>
    </source>
</evidence>
<dbReference type="Pfam" id="PF13193">
    <property type="entry name" value="AMP-binding_C"/>
    <property type="match status" value="3"/>
</dbReference>
<keyword evidence="9" id="KW-1185">Reference proteome</keyword>
<feature type="domain" description="Carrier" evidence="7">
    <location>
        <begin position="3410"/>
        <end position="3484"/>
    </location>
</feature>
<dbReference type="PROSITE" id="PS00455">
    <property type="entry name" value="AMP_BINDING"/>
    <property type="match status" value="1"/>
</dbReference>
<dbReference type="InterPro" id="IPR000873">
    <property type="entry name" value="AMP-dep_synth/lig_dom"/>
</dbReference>
<dbReference type="GO" id="GO:0005829">
    <property type="term" value="C:cytosol"/>
    <property type="evidence" value="ECO:0007669"/>
    <property type="project" value="TreeGrafter"/>
</dbReference>
<reference evidence="9" key="1">
    <citation type="submission" date="2016-10" db="EMBL/GenBank/DDBJ databases">
        <authorList>
            <person name="Varghese N."/>
            <person name="Submissions S."/>
        </authorList>
    </citation>
    <scope>NUCLEOTIDE SEQUENCE [LARGE SCALE GENOMIC DNA]</scope>
    <source>
        <strain evidence="9">CGMCC 4.3568</strain>
    </source>
</reference>
<keyword evidence="5" id="KW-0677">Repeat</keyword>
<name>A0A1I0XUC5_9PSEU</name>
<dbReference type="CDD" id="cd19534">
    <property type="entry name" value="E_NRPS"/>
    <property type="match status" value="2"/>
</dbReference>
<dbReference type="GO" id="GO:0017000">
    <property type="term" value="P:antibiotic biosynthetic process"/>
    <property type="evidence" value="ECO:0007669"/>
    <property type="project" value="UniProtKB-KW"/>
</dbReference>
<dbReference type="InterPro" id="IPR010071">
    <property type="entry name" value="AA_adenyl_dom"/>
</dbReference>
<dbReference type="PANTHER" id="PTHR45527">
    <property type="entry name" value="NONRIBOSOMAL PEPTIDE SYNTHETASE"/>
    <property type="match status" value="1"/>
</dbReference>
<comment type="similarity">
    <text evidence="2">Belongs to the ATP-dependent AMP-binding enzyme family.</text>
</comment>
<evidence type="ECO:0000256" key="2">
    <source>
        <dbReference type="ARBA" id="ARBA00006432"/>
    </source>
</evidence>
<dbReference type="Pfam" id="PF00550">
    <property type="entry name" value="PP-binding"/>
    <property type="match status" value="3"/>
</dbReference>
<dbReference type="GO" id="GO:0008610">
    <property type="term" value="P:lipid biosynthetic process"/>
    <property type="evidence" value="ECO:0007669"/>
    <property type="project" value="UniProtKB-ARBA"/>
</dbReference>
<dbReference type="CDD" id="cd19531">
    <property type="entry name" value="LCL_NRPS-like"/>
    <property type="match status" value="2"/>
</dbReference>
<dbReference type="InterPro" id="IPR023213">
    <property type="entry name" value="CAT-like_dom_sf"/>
</dbReference>
<dbReference type="SMART" id="SM00823">
    <property type="entry name" value="PKS_PP"/>
    <property type="match status" value="3"/>
</dbReference>
<dbReference type="InterPro" id="IPR009081">
    <property type="entry name" value="PP-bd_ACP"/>
</dbReference>
<sequence>MSSSREDRIAALPEHVRKMLDKRLAGRSAKTTVDRIPTVPREDTLPLSFAQQRLWFLHQYDPEGIEYNASVGLRLAGMLDLDALRTAVDGLVARHEALRTTFDTVDGVGVQRIGPPTRVPMPLTDLSSVPDQSAELDRLARIEVAEPFDLRTGPLARFQVWRLSDVEHVLVLSVHHIVTDGWSMGVLLRDLTFLYDAAVGGASPELPPLPVQPADFAVWQRNRFTESALAGDLAYWREQLAGITPLELPTDRPRPTIRTTNGTLHVSRIPADVTAGLSQLCRARGTTLFMLVVAATSALLSRWTGTTDIAIGAVSTGRGRAELENVVGDFTNTLVVRSTAEDAFDDYLAEVKQTVLNAFAHQDVPFEQLVEQLAPERDPSRTPLVQALLVLQNTGMELPRLHGLEVSEFPLPCLAAAFDITFDFAERDGEIELTIEYNSDLFDPGTIERIAGGLSLLLTGIVAAPEAAVESLPVVTAADRSLLAGWNDTAVARPADGPIHALFEAQVDRRPDEIAVRCGDAALSYRDLDERANRLAHRLIERGIGPDVLVGVLAERGVDAVVAILAVLKAGGAYVPLDPGYPAERLSYILSDSAVPIVLAQRQLTERFPFDDAEFVLLDEDWESRPAHRPTNTVGPGDLAYAIYTSGSTGTPKGVLIEHRNLGYIAHAWDALYGLTEARPRFMSVSSLSVDLFFADMLRSMFFGGTFLICPQDVVTEPPALLDLIERTGATGLELVPSLLRTLVQEVRARGTAFPPLAILSVGSEGWRAADCQELLEVLDTRTRVVNAYGGTEATVDSTVFVPSPENLAGFSVVPVGRPLANTRVYVVDENLLPVPVGVPGELCIAGDGIARGYLNRPELTAERFLPAPFDPGERLYRTGDRARWLAGGELEFLGRVDEQVKIRGFRVEPGEIESVLLTHELVRECVVVADESTGRRRLVAYVVAEDPDIAEVRGFLGGRLPDYMVPAVFVVLDRLPLTPGGKVDRRALPAPEAGEATGSYVAPSSPVEEELASIWASVLGVPRVGVMDNFFELGGDSILSIQVVSLARRAGLVLSSKDLFVRQTIRSLATFVRSGAPEAVPVDEGAVLGPVVLTPVQRWFFETNTVAPWHYNMSILLDVAEGADETALRQAVDAVVAHHDALEMRYERTGDGWRQWCSGERSATFEVVDADRQDLAATAIRAQSTLDLTKGPLVRAVLFRFGTGREQLFLTVYHLVVDGVSWRILLSDLDTAYQQIVACGQADPQVKTTSFQRWADRLAEHVRTGGFDDELPYWRRLDDFDPRLPVDADGPNRAAGVRTVSARLGAETTDTLLHAAPSAYHTQVNDLLISALATVLARWTGRNRLLIGMEGHGREDLFPDVDLSRTVGWFTTHFPVPLSVPPDDDPSELIKSIKEQLRAVPRRGIGYDALRYLTEQGHVLATQEQPQISFNYLGQWDTGIAGDLFRGRHVGIGDDHSKVDHRQYLLDVACSVEQGALEFVWLFSSEIHHESTIRGLADELVTTLQELVEHCVSPQAGGRTPSDFPLARLDQAAVDRIGDNVDDVYPLTPTQAGMLFHSLMNSDSGVYVDQMSFVLDEADDPAAVAAAWQAVVDGTPVLRSAMLWEGVPEPLQVVHRDVRVPAVYFDWTGLSADEQEAEAQRYLSEDRARGLDLSQAPLLRLAIARISPTSVRVFRTSHHLLLDGWSTFHVLSDLVGQHSFLRGKRATAPSARPPFRDYVAWLAERDRTATERHWRNILSGLDTKTPLPWDRPPAKSHAAAATASVRVTLPGGELARLTDFAKAHRLTVNTIVQGAWALLLSRYSGEQEVCFGATVSGRPGELPGSDDIVGMFINTLPVRVGVDGNRDLVGWLRDLQADQVASREHEFVSLADLTTWSDLPNGSALFDSIVVFENFPADTAAAADGGLRLDEVQGVESTSYPLNLLAYPGEDLAMMITYDPSLFEASTVDRLAEHLALVLGAMPRTAGRGVRDLPTATRRELDQFAVWNATGHPVEAATLVDLFERQVDRTPEAAAVIFEDTVLTYRELDTRANRMARALAERGVGPERIAAVLLPRGIDLVVALYAIHKAGGAYLPVDQDHPQDRVSFMLADAEPAVVITDRPLACEQPVVHAQDFAEYSGERPHTPLDPAAPAYVIYTSGSTGRPKGVVVPHSGIVNRLVWMQAEFGIDADDRVLQKTPAGFDVSVWEFFWPLQVGAALVVARPDGHRDPGYLASLIQREQVTTVHFVPSMLRAFVAEPASGHCTSLRRVICSGEALPAELWRSFREVLDAPLYNLYGPTEASVDVTYHRCAADDVNGTVPIGRPVWNTQVHVLDAQRRPLPLGAKGELYLGGAQIARGYLNRSELTRERFIGSESSRLYRTGDVARWRTDGVLEYLGRVDDQVKIRGFRIELGEIESVLTEHPSVSSAAVVLSADRTRLVGYLAPEYVDVGTVRAHLADRLPEYMVPPLFVTLAELPLTSSGKINRRALPEPVVSPRSEVAPRDAVEERLVRVWADTLGIEAVGIHDNFFTLGGDSIRSISVAARTGKEFDVRVFPRDVFDAPTVAAMAQVIAGRAGTPMDTIPVGPRNGLLPLSFAQQRLWFLYNLEPESPEYNVSAGLRLTGRLDVPALRAAVTTLATRHDILRTIYVSSDGVGGQMVRSSERPEFTVLSVSTEDELRRRVAEAASRPFDLATQAVMRALLLRVAEDDHVLVLSMHHIATDGWSMGVLTRELASLYRGESLPEPVLQYSDFAVWQRSALGEQVLRRDLAFWREELADLTPTDLPTDRMRRPMKTHSGALCSAHVPQDVVTLLDSLCASNGLTLFVALAAATQVLLSRWSGSPDVTVGTVTSGRDRAELTEVVGFFVNTVVLRSRVDGSDSFVDLMAQVRDTVSRAFDHQNVSFERLVDEVDVARDPSRTPLIQAMLVLQNAPIEPPDLPGVRVTEFPPPSVAAQFDLNIDCAERDGGLDVLIEYNPDLFDGETVEHLLEQLTTLLGQIVNDADRPIAHLSMLDDARKRQIGEWGDAERVPAAGRVHDLVHEQALRQPDGVAIVQADSVVTYAELDGRADRLAQGLAVSGLRPGAIVEVRLARGVEQIVAMLAVLKAGGAYRVVETDVARADSGGVQPAGEVAPEGTACVLDGSVPVSHDALAGSLAGASARFGCTAQDAWSYWHSPSTDTSLWELWAPLVSGGRVVIGEIPDEVTILGLTPTELRALARAGFQPPSDLRLMLVYGTAQAVPWDVPTVSIWSSPHTAGGALYREAAAGDRILLGTPLPNRTVRVLDEWQNRAPVGVPGDLHVDGVRVGVRARYLPDGMIEDLGSVTRVRGFQVDPRAVEAVLCRHANVDEAAVIAWDDHLVAFVVPATGSAPDDLTEYLVGRVPAYLIPAEFRVVDVLPQATDGRVDIAALREVPAELGVDDEHVAPRTEVERKLAEIWSAVLGVERVGVHDNFFDIGGESVKIMQVVSRVRAEGWRITARDLMLRQTIAALAPVVETESAPTSPAETEHVTGAVELTPIQHWFFDTHPVDPGHFTMSVLLELVPDVDETALRAALVALLHQHDTLRATFRQAGGEWHQHIQPPEPEVAVPRVEADGTDEIDRIAGRTQESIQLGGPLFQPVLLVRQGEPSHLLLTAHHLVVDAVSWQVLLDDLDQGYSQARAGKPVDLGPKSTSFQQWAARLLEQAKAGGWNHEQQYWSGIADAPLPADLTGQNTGASAASVTAGLDEQATDALLRRIPGRHRARIDDVLVAALGLVLSEWSGRERVVLGMEGHGREDIFEDVDLSRTVGWFTTIYPVELTMPKDADVTALIRATKRQLRAVPQRGLGYGVLRYLTGTVAGRTPQLLFNYLGEEWIDDAGSGPARKRIFGIGRDDSPDENRPFVLDVVSSVENGRLRFLWTYSTSVHRETTVRWLADSLIGVLHRIADDRGDAGLLLRNGNVYGDDDHR</sequence>
<dbReference type="FunFam" id="3.40.50.980:FF:000002">
    <property type="entry name" value="Enterobactin synthetase component F"/>
    <property type="match status" value="1"/>
</dbReference>
<dbReference type="Gene3D" id="3.30.300.30">
    <property type="match status" value="3"/>
</dbReference>
<dbReference type="Gene3D" id="3.30.559.30">
    <property type="entry name" value="Nonribosomal peptide synthetase, condensation domain"/>
    <property type="match status" value="5"/>
</dbReference>
<keyword evidence="6" id="KW-0045">Antibiotic biosynthesis</keyword>
<dbReference type="Gene3D" id="1.10.1200.10">
    <property type="entry name" value="ACP-like"/>
    <property type="match status" value="3"/>
</dbReference>
<dbReference type="Gene3D" id="3.40.50.12780">
    <property type="entry name" value="N-terminal domain of ligase-like"/>
    <property type="match status" value="3"/>
</dbReference>
<evidence type="ECO:0000256" key="6">
    <source>
        <dbReference type="ARBA" id="ARBA00023194"/>
    </source>
</evidence>
<dbReference type="InterPro" id="IPR006162">
    <property type="entry name" value="Ppantetheine_attach_site"/>
</dbReference>
<dbReference type="OrthoDB" id="2472181at2"/>
<dbReference type="SUPFAM" id="SSF47336">
    <property type="entry name" value="ACP-like"/>
    <property type="match status" value="3"/>
</dbReference>
<dbReference type="Gene3D" id="3.40.50.980">
    <property type="match status" value="2"/>
</dbReference>
<dbReference type="SUPFAM" id="SSF52777">
    <property type="entry name" value="CoA-dependent acyltransferases"/>
    <property type="match status" value="10"/>
</dbReference>
<keyword evidence="3" id="KW-0596">Phosphopantetheine</keyword>
<dbReference type="STRING" id="490629.SAMN05216266_10423"/>
<dbReference type="RefSeq" id="WP_091671692.1">
    <property type="nucleotide sequence ID" value="NZ_FOKG01000004.1"/>
</dbReference>
<dbReference type="CDD" id="cd19543">
    <property type="entry name" value="DCL_NRPS"/>
    <property type="match status" value="1"/>
</dbReference>
<dbReference type="CDD" id="cd05930">
    <property type="entry name" value="A_NRPS"/>
    <property type="match status" value="1"/>
</dbReference>
<dbReference type="FunFam" id="3.40.50.12780:FF:000012">
    <property type="entry name" value="Non-ribosomal peptide synthetase"/>
    <property type="match status" value="2"/>
</dbReference>